<sequence length="408" mass="46132">MVSTFTWLAHSDRERQRVLEAIERFKESDTRDELGLGGIRDAFADLFFPGTSVIQTRARYFLFVPWIYLKLEERKTPSHEIEAKARRAETKLIQVLKASEDPLGTIGGLAGETLKRLPSNVYWLGLAAWGIRTFEGSQDDYHRSLDRFYAARDSAGRDDDGESLDGRVRRNWHANIPIPPDRFLDEAGFALRREEARYLVDRILLSAPRSLLAFLARRGRPADVDFPWMHPQLGELAGEVQEALTHARLLAETMQGAAWLYNVMLAEERAKSTGNGDAVERFRGELAGWSAEMRGRRGAIAAWDRSAFWSLVRQHARVTRTTEAFVEGWLRLTPWDKPDGGADDKAARALVWQREQQLKGGRARLTNPRALELWGGESGTARLNYRWPSASRLLADIYAALGRGGDDA</sequence>
<dbReference type="Pfam" id="PF19888">
    <property type="entry name" value="DUF6361"/>
    <property type="match status" value="1"/>
</dbReference>
<dbReference type="Proteomes" id="UP000075604">
    <property type="component" value="Unassembled WGS sequence"/>
</dbReference>
<organism evidence="1 2">
    <name type="scientific">Sorangium cellulosum</name>
    <name type="common">Polyangium cellulosum</name>
    <dbReference type="NCBI Taxonomy" id="56"/>
    <lineage>
        <taxon>Bacteria</taxon>
        <taxon>Pseudomonadati</taxon>
        <taxon>Myxococcota</taxon>
        <taxon>Polyangia</taxon>
        <taxon>Polyangiales</taxon>
        <taxon>Polyangiaceae</taxon>
        <taxon>Sorangium</taxon>
    </lineage>
</organism>
<evidence type="ECO:0000313" key="1">
    <source>
        <dbReference type="EMBL" id="KYF49626.1"/>
    </source>
</evidence>
<gene>
    <name evidence="1" type="ORF">BE04_51095</name>
</gene>
<accession>A0A150P2I8</accession>
<dbReference type="InterPro" id="IPR045941">
    <property type="entry name" value="DUF6361"/>
</dbReference>
<evidence type="ECO:0000313" key="2">
    <source>
        <dbReference type="Proteomes" id="UP000075604"/>
    </source>
</evidence>
<reference evidence="1 2" key="1">
    <citation type="submission" date="2014-02" db="EMBL/GenBank/DDBJ databases">
        <title>The small core and large imbalanced accessory genome model reveals a collaborative survival strategy of Sorangium cellulosum strains in nature.</title>
        <authorList>
            <person name="Han K."/>
            <person name="Peng R."/>
            <person name="Blom J."/>
            <person name="Li Y.-Z."/>
        </authorList>
    </citation>
    <scope>NUCLEOTIDE SEQUENCE [LARGE SCALE GENOMIC DNA]</scope>
    <source>
        <strain evidence="1 2">So0157-18</strain>
    </source>
</reference>
<proteinExistence type="predicted"/>
<comment type="caution">
    <text evidence="1">The sequence shown here is derived from an EMBL/GenBank/DDBJ whole genome shotgun (WGS) entry which is preliminary data.</text>
</comment>
<dbReference type="EMBL" id="JELX01004226">
    <property type="protein sequence ID" value="KYF49626.1"/>
    <property type="molecule type" value="Genomic_DNA"/>
</dbReference>
<protein>
    <submittedName>
        <fullName evidence="1">Uncharacterized protein</fullName>
    </submittedName>
</protein>
<name>A0A150P2I8_SORCE</name>
<dbReference type="AlphaFoldDB" id="A0A150P2I8"/>